<evidence type="ECO:0000256" key="3">
    <source>
        <dbReference type="ARBA" id="ARBA00023098"/>
    </source>
</evidence>
<keyword evidence="7" id="KW-1185">Reference proteome</keyword>
<proteinExistence type="predicted"/>
<evidence type="ECO:0000256" key="2">
    <source>
        <dbReference type="ARBA" id="ARBA00022963"/>
    </source>
</evidence>
<feature type="active site" description="Proton acceptor" evidence="4">
    <location>
        <position position="199"/>
    </location>
</feature>
<feature type="domain" description="PNPLA" evidence="5">
    <location>
        <begin position="17"/>
        <end position="213"/>
    </location>
</feature>
<protein>
    <submittedName>
        <fullName evidence="6">Patatin-like phospholipase family protein</fullName>
    </submittedName>
</protein>
<dbReference type="EMBL" id="JAHVHU010000008">
    <property type="protein sequence ID" value="MBY5958415.1"/>
    <property type="molecule type" value="Genomic_DNA"/>
</dbReference>
<dbReference type="AlphaFoldDB" id="A0A953HU10"/>
<keyword evidence="1 4" id="KW-0378">Hydrolase</keyword>
<dbReference type="RefSeq" id="WP_222579950.1">
    <property type="nucleotide sequence ID" value="NZ_JAHVHU010000008.1"/>
</dbReference>
<dbReference type="GO" id="GO:0016042">
    <property type="term" value="P:lipid catabolic process"/>
    <property type="evidence" value="ECO:0007669"/>
    <property type="project" value="UniProtKB-UniRule"/>
</dbReference>
<feature type="short sequence motif" description="GXSXG" evidence="4">
    <location>
        <begin position="60"/>
        <end position="64"/>
    </location>
</feature>
<evidence type="ECO:0000256" key="1">
    <source>
        <dbReference type="ARBA" id="ARBA00022801"/>
    </source>
</evidence>
<feature type="short sequence motif" description="GXGXXG" evidence="4">
    <location>
        <begin position="21"/>
        <end position="26"/>
    </location>
</feature>
<dbReference type="PANTHER" id="PTHR24185">
    <property type="entry name" value="CALCIUM-INDEPENDENT PHOSPHOLIPASE A2-GAMMA"/>
    <property type="match status" value="1"/>
</dbReference>
<dbReference type="InterPro" id="IPR016035">
    <property type="entry name" value="Acyl_Trfase/lysoPLipase"/>
</dbReference>
<keyword evidence="3 4" id="KW-0443">Lipid metabolism</keyword>
<dbReference type="Gene3D" id="3.40.1090.10">
    <property type="entry name" value="Cytosolic phospholipase A2 catalytic domain"/>
    <property type="match status" value="1"/>
</dbReference>
<dbReference type="PROSITE" id="PS51635">
    <property type="entry name" value="PNPLA"/>
    <property type="match status" value="1"/>
</dbReference>
<reference evidence="6" key="1">
    <citation type="submission" date="2021-06" db="EMBL/GenBank/DDBJ databases">
        <title>44 bacteria genomes isolated from Dapeng, Shenzhen.</title>
        <authorList>
            <person name="Zheng W."/>
            <person name="Yu S."/>
            <person name="Huang Y."/>
        </authorList>
    </citation>
    <scope>NUCLEOTIDE SEQUENCE</scope>
    <source>
        <strain evidence="6">DP5N28-2</strain>
    </source>
</reference>
<dbReference type="GO" id="GO:0004620">
    <property type="term" value="F:phospholipase activity"/>
    <property type="evidence" value="ECO:0007669"/>
    <property type="project" value="TreeGrafter"/>
</dbReference>
<dbReference type="GO" id="GO:0006631">
    <property type="term" value="P:fatty acid metabolic process"/>
    <property type="evidence" value="ECO:0007669"/>
    <property type="project" value="TreeGrafter"/>
</dbReference>
<dbReference type="GO" id="GO:0016020">
    <property type="term" value="C:membrane"/>
    <property type="evidence" value="ECO:0007669"/>
    <property type="project" value="TreeGrafter"/>
</dbReference>
<dbReference type="SUPFAM" id="SSF52151">
    <property type="entry name" value="FabD/lysophospholipase-like"/>
    <property type="match status" value="1"/>
</dbReference>
<comment type="caution">
    <text evidence="6">The sequence shown here is derived from an EMBL/GenBank/DDBJ whole genome shotgun (WGS) entry which is preliminary data.</text>
</comment>
<keyword evidence="2 4" id="KW-0442">Lipid degradation</keyword>
<evidence type="ECO:0000313" key="7">
    <source>
        <dbReference type="Proteomes" id="UP000753961"/>
    </source>
</evidence>
<evidence type="ECO:0000313" key="6">
    <source>
        <dbReference type="EMBL" id="MBY5958415.1"/>
    </source>
</evidence>
<dbReference type="PANTHER" id="PTHR24185:SF1">
    <property type="entry name" value="CALCIUM-INDEPENDENT PHOSPHOLIPASE A2-GAMMA"/>
    <property type="match status" value="1"/>
</dbReference>
<name>A0A953HU10_9BACT</name>
<gene>
    <name evidence="6" type="ORF">KUV50_09750</name>
</gene>
<dbReference type="InterPro" id="IPR002641">
    <property type="entry name" value="PNPLA_dom"/>
</dbReference>
<evidence type="ECO:0000259" key="5">
    <source>
        <dbReference type="PROSITE" id="PS51635"/>
    </source>
</evidence>
<accession>A0A953HU10</accession>
<evidence type="ECO:0000256" key="4">
    <source>
        <dbReference type="PROSITE-ProRule" id="PRU01161"/>
    </source>
</evidence>
<dbReference type="Proteomes" id="UP000753961">
    <property type="component" value="Unassembled WGS sequence"/>
</dbReference>
<organism evidence="6 7">
    <name type="scientific">Membranihabitans marinus</name>
    <dbReference type="NCBI Taxonomy" id="1227546"/>
    <lineage>
        <taxon>Bacteria</taxon>
        <taxon>Pseudomonadati</taxon>
        <taxon>Bacteroidota</taxon>
        <taxon>Saprospiria</taxon>
        <taxon>Saprospirales</taxon>
        <taxon>Saprospiraceae</taxon>
        <taxon>Membranihabitans</taxon>
    </lineage>
</organism>
<sequence length="457" mass="51698">MTPLQQRLTRPGPKRILSLDGGGVRGILTLGFLERMEMILREQHDNPDLLLCDYFDLIGGTSTGSIIATGLALGMPVSELTDYYMTLGDKIFGKKKNLLRYLTKGEKYDIKPLNKSLKDVLGDVKLGDQDKVKTGLCIVTKRADTFSTWPFHNHPEGKYYDLNKDIPLWKVVRASAAAPTYFLPLILDIGNKEKGSFIDGGISMANNPSLTLLLLATLKGYPFHWQMGTDQLKMVSVGTGSLSRKYSYSDFKHLNLMDWASMLPDHFMTDANYYNQVIMQILSDSPTATEIDSEIGDLKLDSLNGKHALSYLRYDVLYDRSYLAEMGLDFSEKEVKNLSSMDNYRNISTLYDIGRLAAERHMKTEHFPDRFSLNHPSGQPVKRFTQNKGWNLDFEMVKKKPLAVEAVQINEPFEVETIEGVMKGKPGDYLMKGVRGELYVCDRSIYDETYEGYDTGD</sequence>
<dbReference type="Pfam" id="PF01734">
    <property type="entry name" value="Patatin"/>
    <property type="match status" value="1"/>
</dbReference>
<feature type="active site" description="Nucleophile" evidence="4">
    <location>
        <position position="62"/>
    </location>
</feature>
<feature type="short sequence motif" description="DGA/G" evidence="4">
    <location>
        <begin position="199"/>
        <end position="201"/>
    </location>
</feature>